<dbReference type="EMBL" id="JAPYYP010000023">
    <property type="protein sequence ID" value="MDA5109895.1"/>
    <property type="molecule type" value="Genomic_DNA"/>
</dbReference>
<keyword evidence="1" id="KW-0732">Signal</keyword>
<dbReference type="Gene3D" id="2.130.10.10">
    <property type="entry name" value="YVTN repeat-like/Quinoprotein amine dehydrogenase"/>
    <property type="match status" value="1"/>
</dbReference>
<sequence length="293" mass="32062">MKRLLRAGMVITVLALLAGCSESGRSKPVTPAVTAAAIPGDLTYQDVLQKGEVVHNLTMTADARHVWVGTHSGLYSSAGEGLWGLVFPQLEQEDVAGWFVDPQDPRQIFTAGSDGVMHSQDGGKTWTRTGEGLPKPANIGSFVGIREGDQIRLFAFVTGEGIYQSADAGGRWKLWLPLDQEVYAMDYNPLEDRLYVAAQYNLLYHENGQWHTETVPDAQQVYCLAVDRQTGVLAVATERGIMEKADGEWRPLAAKAPEKLIVVAPGAGPYRWVGIGESAFVYALADDKWTKWN</sequence>
<reference evidence="2" key="1">
    <citation type="submission" date="2022-12" db="EMBL/GenBank/DDBJ databases">
        <title>Draft genome sequence of the thermophilic strain Brevibacillus thermoruber HT42, isolated from Los Humeros, Puebla, Mexico, with biotechnological potential.</title>
        <authorList>
            <person name="Lara Sanchez J."/>
            <person name="Solis Palacios R."/>
            <person name="Bustos Baena A.S."/>
            <person name="Ruz Baez A.E."/>
            <person name="Espinosa Luna G."/>
            <person name="Oliart Ros R.M."/>
        </authorList>
    </citation>
    <scope>NUCLEOTIDE SEQUENCE</scope>
    <source>
        <strain evidence="2">HT42</strain>
    </source>
</reference>
<dbReference type="Proteomes" id="UP001151071">
    <property type="component" value="Unassembled WGS sequence"/>
</dbReference>
<evidence type="ECO:0008006" key="4">
    <source>
        <dbReference type="Google" id="ProtNLM"/>
    </source>
</evidence>
<feature type="chain" id="PRO_5040727477" description="Photosynthesis system II assembly factor Ycf48/Hcf136-like domain-containing protein" evidence="1">
    <location>
        <begin position="19"/>
        <end position="293"/>
    </location>
</feature>
<name>A0A9X3Z4R8_9BACL</name>
<dbReference type="SUPFAM" id="SSF110296">
    <property type="entry name" value="Oligoxyloglucan reducing end-specific cellobiohydrolase"/>
    <property type="match status" value="1"/>
</dbReference>
<dbReference type="InterPro" id="IPR015943">
    <property type="entry name" value="WD40/YVTN_repeat-like_dom_sf"/>
</dbReference>
<evidence type="ECO:0000313" key="2">
    <source>
        <dbReference type="EMBL" id="MDA5109895.1"/>
    </source>
</evidence>
<dbReference type="PROSITE" id="PS51257">
    <property type="entry name" value="PROKAR_LIPOPROTEIN"/>
    <property type="match status" value="1"/>
</dbReference>
<dbReference type="AlphaFoldDB" id="A0A9X3Z4R8"/>
<evidence type="ECO:0000313" key="3">
    <source>
        <dbReference type="Proteomes" id="UP001151071"/>
    </source>
</evidence>
<proteinExistence type="predicted"/>
<organism evidence="2 3">
    <name type="scientific">Brevibacillus thermoruber</name>
    <dbReference type="NCBI Taxonomy" id="33942"/>
    <lineage>
        <taxon>Bacteria</taxon>
        <taxon>Bacillati</taxon>
        <taxon>Bacillota</taxon>
        <taxon>Bacilli</taxon>
        <taxon>Bacillales</taxon>
        <taxon>Paenibacillaceae</taxon>
        <taxon>Brevibacillus</taxon>
    </lineage>
</organism>
<comment type="caution">
    <text evidence="2">The sequence shown here is derived from an EMBL/GenBank/DDBJ whole genome shotgun (WGS) entry which is preliminary data.</text>
</comment>
<protein>
    <recommendedName>
        <fullName evidence="4">Photosynthesis system II assembly factor Ycf48/Hcf136-like domain-containing protein</fullName>
    </recommendedName>
</protein>
<dbReference type="RefSeq" id="WP_271140543.1">
    <property type="nucleotide sequence ID" value="NZ_JAPYYP010000023.1"/>
</dbReference>
<evidence type="ECO:0000256" key="1">
    <source>
        <dbReference type="SAM" id="SignalP"/>
    </source>
</evidence>
<keyword evidence="3" id="KW-1185">Reference proteome</keyword>
<accession>A0A9X3Z4R8</accession>
<feature type="signal peptide" evidence="1">
    <location>
        <begin position="1"/>
        <end position="18"/>
    </location>
</feature>
<gene>
    <name evidence="2" type="ORF">O3V59_16130</name>
</gene>